<name>A0A674ID55_9SAUR</name>
<dbReference type="PANTHER" id="PTHR47148:SF1">
    <property type="entry name" value="CYTOCHROME C OXIDASE ASSEMBLY FACTOR 1 HOMOLOG"/>
    <property type="match status" value="1"/>
</dbReference>
<keyword evidence="1" id="KW-0472">Membrane</keyword>
<evidence type="ECO:0000256" key="1">
    <source>
        <dbReference type="SAM" id="Phobius"/>
    </source>
</evidence>
<dbReference type="GO" id="GO:0032981">
    <property type="term" value="P:mitochondrial respiratory chain complex I assembly"/>
    <property type="evidence" value="ECO:0007669"/>
    <property type="project" value="TreeGrafter"/>
</dbReference>
<reference evidence="2" key="1">
    <citation type="submission" date="2025-08" db="UniProtKB">
        <authorList>
            <consortium name="Ensembl"/>
        </authorList>
    </citation>
    <scope>IDENTIFICATION</scope>
</reference>
<proteinExistence type="predicted"/>
<dbReference type="GO" id="GO:0005743">
    <property type="term" value="C:mitochondrial inner membrane"/>
    <property type="evidence" value="ECO:0007669"/>
    <property type="project" value="TreeGrafter"/>
</dbReference>
<organism evidence="2 3">
    <name type="scientific">Terrapene triunguis</name>
    <name type="common">Three-toed box turtle</name>
    <dbReference type="NCBI Taxonomy" id="2587831"/>
    <lineage>
        <taxon>Eukaryota</taxon>
        <taxon>Metazoa</taxon>
        <taxon>Chordata</taxon>
        <taxon>Craniata</taxon>
        <taxon>Vertebrata</taxon>
        <taxon>Euteleostomi</taxon>
        <taxon>Archelosauria</taxon>
        <taxon>Testudinata</taxon>
        <taxon>Testudines</taxon>
        <taxon>Cryptodira</taxon>
        <taxon>Durocryptodira</taxon>
        <taxon>Testudinoidea</taxon>
        <taxon>Emydidae</taxon>
        <taxon>Terrapene</taxon>
    </lineage>
</organism>
<dbReference type="GeneTree" id="ENSGT01120000274351"/>
<dbReference type="PANTHER" id="PTHR47148">
    <property type="entry name" value="CYTOCHROME C OXIDASE ASSEMBLY FACTOR 1 HOMOLOG"/>
    <property type="match status" value="1"/>
</dbReference>
<evidence type="ECO:0000313" key="2">
    <source>
        <dbReference type="Ensembl" id="ENSTMTP00000005659.1"/>
    </source>
</evidence>
<protein>
    <submittedName>
        <fullName evidence="2">Uncharacterized protein</fullName>
    </submittedName>
</protein>
<keyword evidence="1" id="KW-1133">Transmembrane helix</keyword>
<dbReference type="GO" id="GO:0033617">
    <property type="term" value="P:mitochondrial respiratory chain complex IV assembly"/>
    <property type="evidence" value="ECO:0007669"/>
    <property type="project" value="TreeGrafter"/>
</dbReference>
<dbReference type="InParanoid" id="A0A674ID55"/>
<keyword evidence="3" id="KW-1185">Reference proteome</keyword>
<sequence length="129" mass="14772">SHGWLLLFIGLNSLSGGFSVCIFYYILYIKKWGYYQLAIEQLKNDPVALEALGAPPLKVHNIRLTDKNNRVDMARAQVRAVSLPVKHGHFLCCVCTRALYQWRSVARNLFKPLYPFQESNLSCVPPRFS</sequence>
<feature type="transmembrane region" description="Helical" evidence="1">
    <location>
        <begin position="6"/>
        <end position="27"/>
    </location>
</feature>
<evidence type="ECO:0000313" key="3">
    <source>
        <dbReference type="Proteomes" id="UP000472274"/>
    </source>
</evidence>
<keyword evidence="1" id="KW-0812">Transmembrane</keyword>
<dbReference type="AlphaFoldDB" id="A0A674ID55"/>
<dbReference type="Ensembl" id="ENSTMTT00000005848.1">
    <property type="protein sequence ID" value="ENSTMTP00000005659.1"/>
    <property type="gene ID" value="ENSTMTG00000004185.1"/>
</dbReference>
<reference evidence="2" key="2">
    <citation type="submission" date="2025-09" db="UniProtKB">
        <authorList>
            <consortium name="Ensembl"/>
        </authorList>
    </citation>
    <scope>IDENTIFICATION</scope>
</reference>
<accession>A0A674ID55</accession>
<dbReference type="Proteomes" id="UP000472274">
    <property type="component" value="Unplaced"/>
</dbReference>